<feature type="compositionally biased region" description="Low complexity" evidence="7">
    <location>
        <begin position="141"/>
        <end position="153"/>
    </location>
</feature>
<dbReference type="CDD" id="cd23995">
    <property type="entry name" value="Seipin_BSCL2_like"/>
    <property type="match status" value="1"/>
</dbReference>
<dbReference type="GO" id="GO:0006629">
    <property type="term" value="P:lipid metabolic process"/>
    <property type="evidence" value="ECO:0007669"/>
    <property type="project" value="UniProtKB-KW"/>
</dbReference>
<proteinExistence type="predicted"/>
<dbReference type="EMBL" id="BPVZ01000008">
    <property type="protein sequence ID" value="GKU94340.1"/>
    <property type="molecule type" value="Genomic_DNA"/>
</dbReference>
<reference evidence="9 10" key="1">
    <citation type="journal article" date="2021" name="Commun. Biol.">
        <title>The genome of Shorea leprosula (Dipterocarpaceae) highlights the ecological relevance of drought in aseasonal tropical rainforests.</title>
        <authorList>
            <person name="Ng K.K.S."/>
            <person name="Kobayashi M.J."/>
            <person name="Fawcett J.A."/>
            <person name="Hatakeyama M."/>
            <person name="Paape T."/>
            <person name="Ng C.H."/>
            <person name="Ang C.C."/>
            <person name="Tnah L.H."/>
            <person name="Lee C.T."/>
            <person name="Nishiyama T."/>
            <person name="Sese J."/>
            <person name="O'Brien M.J."/>
            <person name="Copetti D."/>
            <person name="Mohd Noor M.I."/>
            <person name="Ong R.C."/>
            <person name="Putra M."/>
            <person name="Sireger I.Z."/>
            <person name="Indrioko S."/>
            <person name="Kosugi Y."/>
            <person name="Izuno A."/>
            <person name="Isagi Y."/>
            <person name="Lee S.L."/>
            <person name="Shimizu K.K."/>
        </authorList>
    </citation>
    <scope>NUCLEOTIDE SEQUENCE [LARGE SCALE GENOMIC DNA]</scope>
    <source>
        <strain evidence="9">214</strain>
    </source>
</reference>
<feature type="transmembrane region" description="Helical" evidence="8">
    <location>
        <begin position="468"/>
        <end position="488"/>
    </location>
</feature>
<feature type="region of interest" description="Disordered" evidence="7">
    <location>
        <begin position="95"/>
        <end position="153"/>
    </location>
</feature>
<evidence type="ECO:0000256" key="2">
    <source>
        <dbReference type="ARBA" id="ARBA00022692"/>
    </source>
</evidence>
<evidence type="ECO:0008006" key="11">
    <source>
        <dbReference type="Google" id="ProtNLM"/>
    </source>
</evidence>
<accession>A0AAV5I5Q5</accession>
<protein>
    <recommendedName>
        <fullName evidence="11">Seipin</fullName>
    </recommendedName>
</protein>
<dbReference type="Proteomes" id="UP001054252">
    <property type="component" value="Unassembled WGS sequence"/>
</dbReference>
<dbReference type="GO" id="GO:0140042">
    <property type="term" value="P:lipid droplet formation"/>
    <property type="evidence" value="ECO:0007669"/>
    <property type="project" value="UniProtKB-ARBA"/>
</dbReference>
<keyword evidence="2 8" id="KW-0812">Transmembrane</keyword>
<dbReference type="GO" id="GO:0005789">
    <property type="term" value="C:endoplasmic reticulum membrane"/>
    <property type="evidence" value="ECO:0007669"/>
    <property type="project" value="UniProtKB-SubCell"/>
</dbReference>
<evidence type="ECO:0000313" key="10">
    <source>
        <dbReference type="Proteomes" id="UP001054252"/>
    </source>
</evidence>
<evidence type="ECO:0000256" key="8">
    <source>
        <dbReference type="SAM" id="Phobius"/>
    </source>
</evidence>
<dbReference type="InterPro" id="IPR009617">
    <property type="entry name" value="Seipin"/>
</dbReference>
<evidence type="ECO:0000256" key="4">
    <source>
        <dbReference type="ARBA" id="ARBA00022989"/>
    </source>
</evidence>
<keyword evidence="3" id="KW-0256">Endoplasmic reticulum</keyword>
<keyword evidence="4 8" id="KW-1133">Transmembrane helix</keyword>
<evidence type="ECO:0000256" key="3">
    <source>
        <dbReference type="ARBA" id="ARBA00022824"/>
    </source>
</evidence>
<comment type="caution">
    <text evidence="9">The sequence shown here is derived from an EMBL/GenBank/DDBJ whole genome shotgun (WGS) entry which is preliminary data.</text>
</comment>
<sequence>MDSDNPTDDIEENDQFLDALDDFPFYDCVFDDLPNVTTSEPSTAGLRRRKISRRGIPAGESEDGIVECSTVEDLSETRFREGRCSFYGDSKGKEENLEVIGSSPERVNPFRATKQENDEESTITTAKDNDPADKIGESSDLSSRGEPSESPLSSSSSLLVFIAGLVIKAIGFQISLVISSITLPIWGSYFCCLFIFNPFQALRRVRNYVIAKLSNLWNVFYGCPLISEGLQEHKWIWKQVFRFAWGLFWAGYVCCVLSGLLISSFVIGGFFMRYLVEEPLQMKEMLNFDYTKNSPVAFVPISSCAGVDCDTNCMEKTEVWNNVGSRVIPPDHMLKATVSLTLPESEYNRRLGIFQVRVDFLSYNGKILASSRHPCMLKFKSEPIRLLLTFLHVAPLLAGYISESQTLNLKIRGLNEREVPTACLRVMIEQRAEYRPGAGIPEIYDASLILESELPLFKRIIWYWKKTIFVWVSITTFIMELLGALICCRPVLIPRTRSAGGSADSAQTK</sequence>
<keyword evidence="5" id="KW-0443">Lipid metabolism</keyword>
<feature type="region of interest" description="Disordered" evidence="7">
    <location>
        <begin position="34"/>
        <end position="60"/>
    </location>
</feature>
<gene>
    <name evidence="9" type="ORF">SLEP1_g7844</name>
</gene>
<feature type="transmembrane region" description="Helical" evidence="8">
    <location>
        <begin position="247"/>
        <end position="276"/>
    </location>
</feature>
<evidence type="ECO:0000256" key="5">
    <source>
        <dbReference type="ARBA" id="ARBA00023098"/>
    </source>
</evidence>
<evidence type="ECO:0000313" key="9">
    <source>
        <dbReference type="EMBL" id="GKU94340.1"/>
    </source>
</evidence>
<keyword evidence="6 8" id="KW-0472">Membrane</keyword>
<dbReference type="Pfam" id="PF06775">
    <property type="entry name" value="Seipin"/>
    <property type="match status" value="1"/>
</dbReference>
<feature type="compositionally biased region" description="Basic and acidic residues" evidence="7">
    <location>
        <begin position="127"/>
        <end position="137"/>
    </location>
</feature>
<comment type="subcellular location">
    <subcellularLocation>
        <location evidence="1">Endoplasmic reticulum membrane</location>
        <topology evidence="1">Multi-pass membrane protein</topology>
    </subcellularLocation>
</comment>
<evidence type="ECO:0000256" key="7">
    <source>
        <dbReference type="SAM" id="MobiDB-lite"/>
    </source>
</evidence>
<dbReference type="PANTHER" id="PTHR21212:SF0">
    <property type="entry name" value="SEIPIN"/>
    <property type="match status" value="1"/>
</dbReference>
<dbReference type="AlphaFoldDB" id="A0AAV5I5Q5"/>
<evidence type="ECO:0000256" key="6">
    <source>
        <dbReference type="ARBA" id="ARBA00023136"/>
    </source>
</evidence>
<feature type="transmembrane region" description="Helical" evidence="8">
    <location>
        <begin position="176"/>
        <end position="196"/>
    </location>
</feature>
<dbReference type="PANTHER" id="PTHR21212">
    <property type="entry name" value="BERNARDINELLI-SEIP CONGENITAL LIPODYSTROPHY 2 HOMOLOG BSCL2 PROTEIN"/>
    <property type="match status" value="1"/>
</dbReference>
<organism evidence="9 10">
    <name type="scientific">Rubroshorea leprosula</name>
    <dbReference type="NCBI Taxonomy" id="152421"/>
    <lineage>
        <taxon>Eukaryota</taxon>
        <taxon>Viridiplantae</taxon>
        <taxon>Streptophyta</taxon>
        <taxon>Embryophyta</taxon>
        <taxon>Tracheophyta</taxon>
        <taxon>Spermatophyta</taxon>
        <taxon>Magnoliopsida</taxon>
        <taxon>eudicotyledons</taxon>
        <taxon>Gunneridae</taxon>
        <taxon>Pentapetalae</taxon>
        <taxon>rosids</taxon>
        <taxon>malvids</taxon>
        <taxon>Malvales</taxon>
        <taxon>Dipterocarpaceae</taxon>
        <taxon>Rubroshorea</taxon>
    </lineage>
</organism>
<name>A0AAV5I5Q5_9ROSI</name>
<evidence type="ECO:0000256" key="1">
    <source>
        <dbReference type="ARBA" id="ARBA00004477"/>
    </source>
</evidence>
<keyword evidence="10" id="KW-1185">Reference proteome</keyword>